<sequence>MIVVTLTYKKPLNEVDSFLNEHVRFLQDNYEQKKFLASGRRENRVGGVILILGSSIQEAKEIMKNDPFYIQQIADYDFLLFEPSKCLDEIKALVSMN</sequence>
<dbReference type="EMBL" id="APOJ01000016">
    <property type="protein sequence ID" value="ENU28081.1"/>
    <property type="molecule type" value="Genomic_DNA"/>
</dbReference>
<dbReference type="PATRIC" id="fig|1217705.3.peg.3480"/>
<dbReference type="Proteomes" id="UP000013190">
    <property type="component" value="Unassembled WGS sequence"/>
</dbReference>
<accession>N9N7W4</accession>
<dbReference type="HOGENOM" id="CLU_110355_6_1_6"/>
<reference evidence="3 5" key="3">
    <citation type="journal article" date="2016" name="Int. J. Syst. Evol. Microbiol.">
        <title>Taxonomy of haemolytic and/or proteolytic strains of the genus Acinetobacter with the proposal of Acinetobacter courvalinii sp. nov. (genomic species 14 sensu Bouvet &amp; Jeanjean), Acinetobacter dispersus sp. nov. (genomic species 17), Acinetobacter modestus sp. nov., Acinetobacter proteolyticus sp. nov. and Acinetobacter vivianii sp. nov.</title>
        <authorList>
            <person name="Nemec A."/>
            <person name="Radolfova-Krizova L."/>
            <person name="Maixnerova M."/>
            <person name="Vrestiakova E."/>
            <person name="Jezek P."/>
            <person name="Sedo O."/>
        </authorList>
    </citation>
    <scope>NUCLEOTIDE SEQUENCE [LARGE SCALE GENOMIC DNA]</scope>
    <source>
        <strain evidence="3 5">NIPH 236</strain>
    </source>
</reference>
<dbReference type="SUPFAM" id="SSF54909">
    <property type="entry name" value="Dimeric alpha+beta barrel"/>
    <property type="match status" value="1"/>
</dbReference>
<dbReference type="InterPro" id="IPR011008">
    <property type="entry name" value="Dimeric_a/b-barrel"/>
</dbReference>
<evidence type="ECO:0000259" key="2">
    <source>
        <dbReference type="Pfam" id="PF03795"/>
    </source>
</evidence>
<reference evidence="5" key="2">
    <citation type="submission" date="2013-02" db="EMBL/GenBank/DDBJ databases">
        <title>The Genome Sequence of Acinetobacter sp. NIPH 236.</title>
        <authorList>
            <consortium name="The Broad Institute Genome Sequencing Platform"/>
            <consortium name="The Broad Institute Genome Sequencing Center for Infectious Disease"/>
            <person name="Cerqueira G."/>
            <person name="Feldgarden M."/>
            <person name="Courvalin P."/>
            <person name="Perichon B."/>
            <person name="Grillot-Courvalin C."/>
            <person name="Clermont D."/>
            <person name="Rocha E."/>
            <person name="Yoon E.-J."/>
            <person name="Nemec A."/>
            <person name="Walker B."/>
            <person name="Young S.K."/>
            <person name="Zeng Q."/>
            <person name="Gargeya S."/>
            <person name="Fitzgerald M."/>
            <person name="Haas B."/>
            <person name="Abouelleil A."/>
            <person name="Alvarado L."/>
            <person name="Arachchi H.M."/>
            <person name="Berlin A.M."/>
            <person name="Chapman S.B."/>
            <person name="Dewar J."/>
            <person name="Goldberg J."/>
            <person name="Griggs A."/>
            <person name="Gujja S."/>
            <person name="Hansen M."/>
            <person name="Howarth C."/>
            <person name="Imamovic A."/>
            <person name="Larimer J."/>
            <person name="McCowan C."/>
            <person name="Murphy C."/>
            <person name="Neiman D."/>
            <person name="Pearson M."/>
            <person name="Priest M."/>
            <person name="Roberts A."/>
            <person name="Saif S."/>
            <person name="Shea T."/>
            <person name="Sisk P."/>
            <person name="Sykes S."/>
            <person name="Wortman J."/>
            <person name="Nusbaum C."/>
            <person name="Birren B."/>
        </authorList>
    </citation>
    <scope>NUCLEOTIDE SEQUENCE [LARGE SCALE GENOMIC DNA]</scope>
    <source>
        <strain evidence="5">NIPH 236</strain>
    </source>
</reference>
<dbReference type="GeneID" id="92834338"/>
<comment type="caution">
    <text evidence="4">The sequence shown here is derived from an EMBL/GenBank/DDBJ whole genome shotgun (WGS) entry which is preliminary data.</text>
</comment>
<dbReference type="InterPro" id="IPR005545">
    <property type="entry name" value="YCII"/>
</dbReference>
<dbReference type="RefSeq" id="WP_004660265.1">
    <property type="nucleotide sequence ID" value="NZ_BMDV01000003.1"/>
</dbReference>
<dbReference type="Gene3D" id="3.30.70.1060">
    <property type="entry name" value="Dimeric alpha+beta barrel"/>
    <property type="match status" value="1"/>
</dbReference>
<evidence type="ECO:0000256" key="1">
    <source>
        <dbReference type="ARBA" id="ARBA00007689"/>
    </source>
</evidence>
<dbReference type="EMBL" id="APRP01000034">
    <property type="protein sequence ID" value="ENW98114.1"/>
    <property type="molecule type" value="Genomic_DNA"/>
</dbReference>
<dbReference type="eggNOG" id="COG2350">
    <property type="taxonomic scope" value="Bacteria"/>
</dbReference>
<dbReference type="STRING" id="1217705.F900_03588"/>
<dbReference type="PANTHER" id="PTHR37828:SF1">
    <property type="entry name" value="YCII-RELATED DOMAIN-CONTAINING PROTEIN"/>
    <property type="match status" value="1"/>
</dbReference>
<evidence type="ECO:0000313" key="6">
    <source>
        <dbReference type="Proteomes" id="UP000013248"/>
    </source>
</evidence>
<gene>
    <name evidence="4" type="ORF">F900_03588</name>
    <name evidence="3" type="ORF">F992_00918</name>
</gene>
<evidence type="ECO:0000313" key="4">
    <source>
        <dbReference type="EMBL" id="ENW98114.1"/>
    </source>
</evidence>
<name>N9N7W4_9GAMM</name>
<protein>
    <recommendedName>
        <fullName evidence="2">YCII-related domain-containing protein</fullName>
    </recommendedName>
</protein>
<organism evidence="4 6">
    <name type="scientific">Acinetobacter modestus</name>
    <dbReference type="NCBI Taxonomy" id="1776740"/>
    <lineage>
        <taxon>Bacteria</taxon>
        <taxon>Pseudomonadati</taxon>
        <taxon>Pseudomonadota</taxon>
        <taxon>Gammaproteobacteria</taxon>
        <taxon>Moraxellales</taxon>
        <taxon>Moraxellaceae</taxon>
        <taxon>Acinetobacter</taxon>
    </lineage>
</organism>
<evidence type="ECO:0000313" key="3">
    <source>
        <dbReference type="EMBL" id="ENU28081.1"/>
    </source>
</evidence>
<dbReference type="Proteomes" id="UP000013248">
    <property type="component" value="Unassembled WGS sequence"/>
</dbReference>
<reference evidence="4 6" key="1">
    <citation type="submission" date="2013-02" db="EMBL/GenBank/DDBJ databases">
        <title>The Genome Sequence of Acinetobacter sp. ANC 3862.</title>
        <authorList>
            <consortium name="The Broad Institute Genome Sequencing Platform"/>
            <consortium name="The Broad Institute Genome Sequencing Center for Infectious Disease"/>
            <person name="Cerqueira G."/>
            <person name="Feldgarden M."/>
            <person name="Courvalin P."/>
            <person name="Perichon B."/>
            <person name="Grillot-Courvalin C."/>
            <person name="Clermont D."/>
            <person name="Rocha E."/>
            <person name="Yoon E.-J."/>
            <person name="Nemec A."/>
            <person name="Walker B."/>
            <person name="Young S.K."/>
            <person name="Zeng Q."/>
            <person name="Gargeya S."/>
            <person name="Fitzgerald M."/>
            <person name="Haas B."/>
            <person name="Abouelleil A."/>
            <person name="Alvarado L."/>
            <person name="Arachchi H.M."/>
            <person name="Berlin A.M."/>
            <person name="Chapman S.B."/>
            <person name="Dewar J."/>
            <person name="Goldberg J."/>
            <person name="Griggs A."/>
            <person name="Gujja S."/>
            <person name="Hansen M."/>
            <person name="Howarth C."/>
            <person name="Imamovic A."/>
            <person name="Larimer J."/>
            <person name="McCowan C."/>
            <person name="Murphy C."/>
            <person name="Neiman D."/>
            <person name="Pearson M."/>
            <person name="Priest M."/>
            <person name="Roberts A."/>
            <person name="Saif S."/>
            <person name="Shea T."/>
            <person name="Sisk P."/>
            <person name="Sykes S."/>
            <person name="Wortman J."/>
            <person name="Nusbaum C."/>
            <person name="Birren B."/>
        </authorList>
    </citation>
    <scope>NUCLEOTIDE SEQUENCE [LARGE SCALE GENOMIC DNA]</scope>
    <source>
        <strain evidence="4 6">ANC 3862</strain>
    </source>
</reference>
<comment type="similarity">
    <text evidence="1">Belongs to the YciI family.</text>
</comment>
<dbReference type="Pfam" id="PF03795">
    <property type="entry name" value="YCII"/>
    <property type="match status" value="1"/>
</dbReference>
<feature type="domain" description="YCII-related" evidence="2">
    <location>
        <begin position="1"/>
        <end position="73"/>
    </location>
</feature>
<keyword evidence="5" id="KW-1185">Reference proteome</keyword>
<dbReference type="AlphaFoldDB" id="N9N7W4"/>
<accession>N8PNH7</accession>
<evidence type="ECO:0000313" key="5">
    <source>
        <dbReference type="Proteomes" id="UP000013190"/>
    </source>
</evidence>
<proteinExistence type="inferred from homology"/>
<dbReference type="PANTHER" id="PTHR37828">
    <property type="entry name" value="GSR2449 PROTEIN"/>
    <property type="match status" value="1"/>
</dbReference>